<feature type="binding site" evidence="4">
    <location>
        <position position="244"/>
    </location>
    <ligand>
        <name>a divalent metal cation</name>
        <dbReference type="ChEBI" id="CHEBI:60240"/>
        <label>1</label>
    </ligand>
</feature>
<protein>
    <recommendedName>
        <fullName evidence="2">GTP cyclohydrolase 1 type 2 homolog</fullName>
    </recommendedName>
</protein>
<comment type="similarity">
    <text evidence="1">Belongs to the GTP cyclohydrolase I type 2/NIF3 family.</text>
</comment>
<feature type="binding site" evidence="4">
    <location>
        <position position="240"/>
    </location>
    <ligand>
        <name>a divalent metal cation</name>
        <dbReference type="ChEBI" id="CHEBI:60240"/>
        <label>1</label>
    </ligand>
</feature>
<dbReference type="KEGG" id="fsa:C5Q98_02955"/>
<sequence length="288" mass="33492">MKLKKIIDYLEHFAPVSWQEDWDNAGLQLGDYNQDVKKIVLALDADDRALEYCKEVDADLLITHHPLIFGGLKSLKYHIPEERIISEFIKNNISVYSMHTNMDKVPWGTNYALAKMIDLEDYILDEPLFPEYSHEFKDLSSEFKNQFNQRITGFVSIAEIDNTRLGLLNKCRDTFKTDVDINFENDAPSKKVAISGGSFDKNWIDKVYHSGVDTIITGEMKYHDQILCRERNMAVIVLGHDVSENPVCKSFAYILKLLYNSRKNSEDYNPEVDDFTVEYFPRLKYDNF</sequence>
<evidence type="ECO:0000313" key="5">
    <source>
        <dbReference type="EMBL" id="AVM42254.1"/>
    </source>
</evidence>
<dbReference type="NCBIfam" id="TIGR00486">
    <property type="entry name" value="YbgI_SA1388"/>
    <property type="match status" value="1"/>
</dbReference>
<evidence type="ECO:0000256" key="2">
    <source>
        <dbReference type="ARBA" id="ARBA00022112"/>
    </source>
</evidence>
<feature type="binding site" evidence="4">
    <location>
        <position position="65"/>
    </location>
    <ligand>
        <name>a divalent metal cation</name>
        <dbReference type="ChEBI" id="CHEBI:60240"/>
        <label>1</label>
    </ligand>
</feature>
<name>A0A2S0KML3_9FIRM</name>
<evidence type="ECO:0000313" key="6">
    <source>
        <dbReference type="Proteomes" id="UP000237947"/>
    </source>
</evidence>
<dbReference type="AlphaFoldDB" id="A0A2S0KML3"/>
<evidence type="ECO:0000256" key="1">
    <source>
        <dbReference type="ARBA" id="ARBA00006964"/>
    </source>
</evidence>
<dbReference type="FunFam" id="3.40.1390.30:FF:000001">
    <property type="entry name" value="GTP cyclohydrolase 1 type 2"/>
    <property type="match status" value="1"/>
</dbReference>
<dbReference type="InterPro" id="IPR002678">
    <property type="entry name" value="DUF34/NIF3"/>
</dbReference>
<dbReference type="GO" id="GO:0046872">
    <property type="term" value="F:metal ion binding"/>
    <property type="evidence" value="ECO:0007669"/>
    <property type="project" value="UniProtKB-KW"/>
</dbReference>
<accession>A0A2S0KML3</accession>
<keyword evidence="6" id="KW-1185">Reference proteome</keyword>
<dbReference type="SUPFAM" id="SSF102705">
    <property type="entry name" value="NIF3 (NGG1p interacting factor 3)-like"/>
    <property type="match status" value="1"/>
</dbReference>
<dbReference type="PANTHER" id="PTHR13799">
    <property type="entry name" value="NGG1 INTERACTING FACTOR 3"/>
    <property type="match status" value="1"/>
</dbReference>
<gene>
    <name evidence="5" type="ORF">C5Q98_02955</name>
</gene>
<dbReference type="InterPro" id="IPR036069">
    <property type="entry name" value="DUF34/NIF3_sf"/>
</dbReference>
<keyword evidence="3 4" id="KW-0479">Metal-binding</keyword>
<proteinExistence type="inferred from homology"/>
<dbReference type="Gene3D" id="3.40.1390.30">
    <property type="entry name" value="NIF3 (NGG1p interacting factor 3)-like"/>
    <property type="match status" value="2"/>
</dbReference>
<feature type="binding site" evidence="4">
    <location>
        <position position="103"/>
    </location>
    <ligand>
        <name>a divalent metal cation</name>
        <dbReference type="ChEBI" id="CHEBI:60240"/>
        <label>1</label>
    </ligand>
</feature>
<reference evidence="6" key="1">
    <citation type="submission" date="2018-02" db="EMBL/GenBank/DDBJ databases">
        <authorList>
            <person name="Holder M.E."/>
            <person name="Ajami N.J."/>
            <person name="Petrosino J.F."/>
        </authorList>
    </citation>
    <scope>NUCLEOTIDE SEQUENCE [LARGE SCALE GENOMIC DNA]</scope>
    <source>
        <strain evidence="6">CCUG 47711</strain>
    </source>
</reference>
<dbReference type="EMBL" id="CP027226">
    <property type="protein sequence ID" value="AVM42254.1"/>
    <property type="molecule type" value="Genomic_DNA"/>
</dbReference>
<dbReference type="Pfam" id="PF01784">
    <property type="entry name" value="DUF34_NIF3"/>
    <property type="match status" value="1"/>
</dbReference>
<dbReference type="GO" id="GO:0005737">
    <property type="term" value="C:cytoplasm"/>
    <property type="evidence" value="ECO:0007669"/>
    <property type="project" value="TreeGrafter"/>
</dbReference>
<dbReference type="PANTHER" id="PTHR13799:SF14">
    <property type="entry name" value="GTP CYCLOHYDROLASE 1 TYPE 2 HOMOLOG"/>
    <property type="match status" value="1"/>
</dbReference>
<evidence type="ECO:0000256" key="3">
    <source>
        <dbReference type="ARBA" id="ARBA00022723"/>
    </source>
</evidence>
<evidence type="ECO:0000256" key="4">
    <source>
        <dbReference type="PIRSR" id="PIRSR602678-1"/>
    </source>
</evidence>
<organism evidence="5 6">
    <name type="scientific">Fastidiosipila sanguinis</name>
    <dbReference type="NCBI Taxonomy" id="236753"/>
    <lineage>
        <taxon>Bacteria</taxon>
        <taxon>Bacillati</taxon>
        <taxon>Bacillota</taxon>
        <taxon>Clostridia</taxon>
        <taxon>Eubacteriales</taxon>
        <taxon>Oscillospiraceae</taxon>
        <taxon>Fastidiosipila</taxon>
    </lineage>
</organism>
<dbReference type="Proteomes" id="UP000237947">
    <property type="component" value="Chromosome"/>
</dbReference>
<dbReference type="OrthoDB" id="9792792at2"/>
<feature type="binding site" evidence="4">
    <location>
        <position position="64"/>
    </location>
    <ligand>
        <name>a divalent metal cation</name>
        <dbReference type="ChEBI" id="CHEBI:60240"/>
        <label>2</label>
    </ligand>
</feature>
<dbReference type="RefSeq" id="WP_106012237.1">
    <property type="nucleotide sequence ID" value="NZ_CP027226.1"/>
</dbReference>